<dbReference type="KEGG" id="mpf:MPUT_0230"/>
<sequence length="51" mass="6127">MMFSLIFTLLINKNQKTKIKFEINYYENIIKVKFTIRLTKSINKKAVMVND</sequence>
<evidence type="ECO:0000313" key="1">
    <source>
        <dbReference type="EMBL" id="AEM68620.1"/>
    </source>
</evidence>
<proteinExistence type="predicted"/>
<protein>
    <submittedName>
        <fullName evidence="1">Uncharacterized protein</fullName>
    </submittedName>
</protein>
<gene>
    <name evidence="1" type="ordered locus">MPUT_0230</name>
</gene>
<reference evidence="1 2" key="1">
    <citation type="journal article" date="2011" name="J. Bacteriol.">
        <title>Genome Sequence of Mycoplasma putrefaciens Type Strain KS1.</title>
        <authorList>
            <person name="Calcutt M.J."/>
            <person name="Foecking M.F."/>
        </authorList>
    </citation>
    <scope>NUCLEOTIDE SEQUENCE [LARGE SCALE GENOMIC DNA]</scope>
    <source>
        <strain evidence="2">ATCC 15718 / NCTC 10155 / C30 KS-1 / KS-1</strain>
    </source>
</reference>
<dbReference type="AlphaFoldDB" id="A0A7U4E9G0"/>
<organism evidence="1 2">
    <name type="scientific">Mycoplasma putrefaciens (strain ATCC 15718 / NCTC 10155 / C30 KS-1 / KS-1)</name>
    <dbReference type="NCBI Taxonomy" id="743965"/>
    <lineage>
        <taxon>Bacteria</taxon>
        <taxon>Bacillati</taxon>
        <taxon>Mycoplasmatota</taxon>
        <taxon>Mollicutes</taxon>
        <taxon>Mycoplasmataceae</taxon>
        <taxon>Mycoplasma</taxon>
    </lineage>
</organism>
<accession>A0A7U4E9G0</accession>
<dbReference type="Proteomes" id="UP000008907">
    <property type="component" value="Chromosome"/>
</dbReference>
<name>A0A7U4E9G0_MYCPK</name>
<evidence type="ECO:0000313" key="2">
    <source>
        <dbReference type="Proteomes" id="UP000008907"/>
    </source>
</evidence>
<dbReference type="EMBL" id="CP003021">
    <property type="protein sequence ID" value="AEM68620.1"/>
    <property type="molecule type" value="Genomic_DNA"/>
</dbReference>